<keyword evidence="3" id="KW-1185">Reference proteome</keyword>
<gene>
    <name evidence="2" type="ORF">G2W53_002129</name>
</gene>
<feature type="region of interest" description="Disordered" evidence="1">
    <location>
        <begin position="94"/>
        <end position="196"/>
    </location>
</feature>
<evidence type="ECO:0000256" key="1">
    <source>
        <dbReference type="SAM" id="MobiDB-lite"/>
    </source>
</evidence>
<dbReference type="Proteomes" id="UP000634136">
    <property type="component" value="Unassembled WGS sequence"/>
</dbReference>
<dbReference type="PANTHER" id="PTHR34200">
    <property type="entry name" value="DENTIN SIALOPHOSPHOPROTEIN-LIKE ISOFORM X1"/>
    <property type="match status" value="1"/>
</dbReference>
<reference evidence="2" key="1">
    <citation type="submission" date="2020-09" db="EMBL/GenBank/DDBJ databases">
        <title>Genome-Enabled Discovery of Anthraquinone Biosynthesis in Senna tora.</title>
        <authorList>
            <person name="Kang S.-H."/>
            <person name="Pandey R.P."/>
            <person name="Lee C.-M."/>
            <person name="Sim J.-S."/>
            <person name="Jeong J.-T."/>
            <person name="Choi B.-S."/>
            <person name="Jung M."/>
            <person name="Ginzburg D."/>
            <person name="Zhao K."/>
            <person name="Won S.Y."/>
            <person name="Oh T.-J."/>
            <person name="Yu Y."/>
            <person name="Kim N.-H."/>
            <person name="Lee O.R."/>
            <person name="Lee T.-H."/>
            <person name="Bashyal P."/>
            <person name="Kim T.-S."/>
            <person name="Lee W.-H."/>
            <person name="Kawkins C."/>
            <person name="Kim C.-K."/>
            <person name="Kim J.S."/>
            <person name="Ahn B.O."/>
            <person name="Rhee S.Y."/>
            <person name="Sohng J.K."/>
        </authorList>
    </citation>
    <scope>NUCLEOTIDE SEQUENCE</scope>
    <source>
        <tissue evidence="2">Leaf</tissue>
    </source>
</reference>
<proteinExistence type="predicted"/>
<protein>
    <submittedName>
        <fullName evidence="2">Spore wall protein 2 isoform X2</fullName>
    </submittedName>
</protein>
<evidence type="ECO:0000313" key="3">
    <source>
        <dbReference type="Proteomes" id="UP000634136"/>
    </source>
</evidence>
<sequence length="238" mass="26336">MGPYSLIRVLRFTVVSPTSSIEADLAYSLPIFPHFIVNLNPKVFARIDIQNPISFYFRFSKVFSVPTVILDFFNFETFPNPFLPLLAGRRLIGADPKDSPAPTSDRKPMDESGQKKTDSPPTSTGQKGDPASSNNATSPVPPPVPKTVNEKEPNNSTPAIPPPVAKSNDEKSHDEEKKKEDQTFSQSSTNENCDDLKKCSDNGKIVACISKSGNSFNLALRHFIGELFNAFFHYRVVK</sequence>
<dbReference type="EMBL" id="JAAIUW010000001">
    <property type="protein sequence ID" value="KAF7845224.1"/>
    <property type="molecule type" value="Genomic_DNA"/>
</dbReference>
<feature type="compositionally biased region" description="Basic and acidic residues" evidence="1">
    <location>
        <begin position="104"/>
        <end position="118"/>
    </location>
</feature>
<dbReference type="PANTHER" id="PTHR34200:SF2">
    <property type="entry name" value="TRANSMEMBRANE PROTEIN"/>
    <property type="match status" value="1"/>
</dbReference>
<dbReference type="AlphaFoldDB" id="A0A834XJ69"/>
<name>A0A834XJ69_9FABA</name>
<feature type="compositionally biased region" description="Basic and acidic residues" evidence="1">
    <location>
        <begin position="167"/>
        <end position="182"/>
    </location>
</feature>
<organism evidence="2 3">
    <name type="scientific">Senna tora</name>
    <dbReference type="NCBI Taxonomy" id="362788"/>
    <lineage>
        <taxon>Eukaryota</taxon>
        <taxon>Viridiplantae</taxon>
        <taxon>Streptophyta</taxon>
        <taxon>Embryophyta</taxon>
        <taxon>Tracheophyta</taxon>
        <taxon>Spermatophyta</taxon>
        <taxon>Magnoliopsida</taxon>
        <taxon>eudicotyledons</taxon>
        <taxon>Gunneridae</taxon>
        <taxon>Pentapetalae</taxon>
        <taxon>rosids</taxon>
        <taxon>fabids</taxon>
        <taxon>Fabales</taxon>
        <taxon>Fabaceae</taxon>
        <taxon>Caesalpinioideae</taxon>
        <taxon>Cassia clade</taxon>
        <taxon>Senna</taxon>
    </lineage>
</organism>
<comment type="caution">
    <text evidence="2">The sequence shown here is derived from an EMBL/GenBank/DDBJ whole genome shotgun (WGS) entry which is preliminary data.</text>
</comment>
<evidence type="ECO:0000313" key="2">
    <source>
        <dbReference type="EMBL" id="KAF7845224.1"/>
    </source>
</evidence>
<accession>A0A834XJ69</accession>